<reference evidence="2" key="1">
    <citation type="submission" date="2016-12" db="EMBL/GenBank/DDBJ databases">
        <title>The genomes of Aspergillus section Nigri reveals drivers in fungal speciation.</title>
        <authorList>
            <consortium name="DOE Joint Genome Institute"/>
            <person name="Vesth T.C."/>
            <person name="Nybo J."/>
            <person name="Theobald S."/>
            <person name="Brandl J."/>
            <person name="Frisvad J.C."/>
            <person name="Nielsen K.F."/>
            <person name="Lyhne E.K."/>
            <person name="Kogle M.E."/>
            <person name="Kuo A."/>
            <person name="Riley R."/>
            <person name="Clum A."/>
            <person name="Nolan M."/>
            <person name="Lipzen A."/>
            <person name="Salamov A."/>
            <person name="Henrissat B."/>
            <person name="Wiebenga A."/>
            <person name="De vries R.P."/>
            <person name="Grigoriev I.V."/>
            <person name="Mortensen U.H."/>
            <person name="Andersen M.R."/>
            <person name="Baker S.E."/>
        </authorList>
    </citation>
    <scope>NUCLEOTIDE SEQUENCE</scope>
    <source>
        <strain evidence="2">CBS 122712</strain>
    </source>
</reference>
<feature type="compositionally biased region" description="Basic residues" evidence="1">
    <location>
        <begin position="50"/>
        <end position="63"/>
    </location>
</feature>
<evidence type="ECO:0000256" key="1">
    <source>
        <dbReference type="SAM" id="MobiDB-lite"/>
    </source>
</evidence>
<name>A0A317W6Y3_ASPEC</name>
<keyword evidence="3" id="KW-1185">Reference proteome</keyword>
<comment type="caution">
    <text evidence="2">The sequence shown here is derived from an EMBL/GenBank/DDBJ whole genome shotgun (WGS) entry which is preliminary data.</text>
</comment>
<proteinExistence type="predicted"/>
<protein>
    <submittedName>
        <fullName evidence="2">Uncharacterized protein</fullName>
    </submittedName>
</protein>
<dbReference type="GeneID" id="37057812"/>
<accession>A0A317W6Y3</accession>
<dbReference type="RefSeq" id="XP_025391027.1">
    <property type="nucleotide sequence ID" value="XM_025535850.1"/>
</dbReference>
<sequence length="171" mass="19302">MDPLSQLPYELLSLILDYYTADWITLESLIQIFPPLHDLFTTPAPPSTSPKKRSRRSARTSHKAHPEAIRIAKCTLKNNPIMSVQLRRHFNIITKLRQSSSQPPVSRTICYTTLISGGDDSPLSFNPPPAHTTLLEMITLAANIQRLACACLSTLLTRLRSVHPHRWTKEP</sequence>
<dbReference type="VEuPathDB" id="FungiDB:BO83DRAFT_434945"/>
<dbReference type="OrthoDB" id="4358152at2759"/>
<dbReference type="EMBL" id="MSFU01000005">
    <property type="protein sequence ID" value="PWY79880.1"/>
    <property type="molecule type" value="Genomic_DNA"/>
</dbReference>
<evidence type="ECO:0000313" key="2">
    <source>
        <dbReference type="EMBL" id="PWY79880.1"/>
    </source>
</evidence>
<dbReference type="AlphaFoldDB" id="A0A317W6Y3"/>
<gene>
    <name evidence="2" type="ORF">BO83DRAFT_434945</name>
</gene>
<feature type="region of interest" description="Disordered" evidence="1">
    <location>
        <begin position="42"/>
        <end position="65"/>
    </location>
</feature>
<evidence type="ECO:0000313" key="3">
    <source>
        <dbReference type="Proteomes" id="UP000246171"/>
    </source>
</evidence>
<organism evidence="2 3">
    <name type="scientific">Aspergillus eucalypticola (strain CBS 122712 / IBT 29274)</name>
    <dbReference type="NCBI Taxonomy" id="1448314"/>
    <lineage>
        <taxon>Eukaryota</taxon>
        <taxon>Fungi</taxon>
        <taxon>Dikarya</taxon>
        <taxon>Ascomycota</taxon>
        <taxon>Pezizomycotina</taxon>
        <taxon>Eurotiomycetes</taxon>
        <taxon>Eurotiomycetidae</taxon>
        <taxon>Eurotiales</taxon>
        <taxon>Aspergillaceae</taxon>
        <taxon>Aspergillus</taxon>
        <taxon>Aspergillus subgen. Circumdati</taxon>
    </lineage>
</organism>
<dbReference type="Proteomes" id="UP000246171">
    <property type="component" value="Unassembled WGS sequence"/>
</dbReference>